<accession>A0A915LHA2</accession>
<dbReference type="Proteomes" id="UP000887561">
    <property type="component" value="Unplaced"/>
</dbReference>
<sequence length="79" mass="9157">MPASQIEEMSDIKPWDPQAKELIKWHEDEVEDNFGHYKFASIIKEQPKILNSMLEAIGNTPLVKLNRIPEEYGIECNIC</sequence>
<keyword evidence="1" id="KW-1185">Reference proteome</keyword>
<dbReference type="WBParaSite" id="scaffold11173_cov227.g15362">
    <property type="protein sequence ID" value="scaffold11173_cov227.g15362"/>
    <property type="gene ID" value="scaffold11173_cov227.g15362"/>
</dbReference>
<organism evidence="1 2">
    <name type="scientific">Meloidogyne javanica</name>
    <name type="common">Root-knot nematode worm</name>
    <dbReference type="NCBI Taxonomy" id="6303"/>
    <lineage>
        <taxon>Eukaryota</taxon>
        <taxon>Metazoa</taxon>
        <taxon>Ecdysozoa</taxon>
        <taxon>Nematoda</taxon>
        <taxon>Chromadorea</taxon>
        <taxon>Rhabditida</taxon>
        <taxon>Tylenchina</taxon>
        <taxon>Tylenchomorpha</taxon>
        <taxon>Tylenchoidea</taxon>
        <taxon>Meloidogynidae</taxon>
        <taxon>Meloidogyninae</taxon>
        <taxon>Meloidogyne</taxon>
        <taxon>Meloidogyne incognita group</taxon>
    </lineage>
</organism>
<evidence type="ECO:0000313" key="2">
    <source>
        <dbReference type="WBParaSite" id="scaffold11173_cov227.g15362"/>
    </source>
</evidence>
<dbReference type="InterPro" id="IPR036052">
    <property type="entry name" value="TrpB-like_PALP_sf"/>
</dbReference>
<dbReference type="AlphaFoldDB" id="A0A915LHA2"/>
<proteinExistence type="predicted"/>
<reference evidence="2" key="1">
    <citation type="submission" date="2022-11" db="UniProtKB">
        <authorList>
            <consortium name="WormBaseParasite"/>
        </authorList>
    </citation>
    <scope>IDENTIFICATION</scope>
</reference>
<dbReference type="SUPFAM" id="SSF53686">
    <property type="entry name" value="Tryptophan synthase beta subunit-like PLP-dependent enzymes"/>
    <property type="match status" value="1"/>
</dbReference>
<dbReference type="Gene3D" id="3.40.50.1100">
    <property type="match status" value="1"/>
</dbReference>
<name>A0A915LHA2_MELJA</name>
<evidence type="ECO:0000313" key="1">
    <source>
        <dbReference type="Proteomes" id="UP000887561"/>
    </source>
</evidence>
<protein>
    <submittedName>
        <fullName evidence="2">Cysteine synthase</fullName>
    </submittedName>
</protein>